<proteinExistence type="predicted"/>
<dbReference type="RefSeq" id="WP_259550164.1">
    <property type="nucleotide sequence ID" value="NZ_BAABHW010000002.1"/>
</dbReference>
<keyword evidence="2" id="KW-1185">Reference proteome</keyword>
<gene>
    <name evidence="1" type="ORF">GCM10023209_15940</name>
</gene>
<evidence type="ECO:0008006" key="3">
    <source>
        <dbReference type="Google" id="ProtNLM"/>
    </source>
</evidence>
<evidence type="ECO:0000313" key="1">
    <source>
        <dbReference type="EMBL" id="GAA5071825.1"/>
    </source>
</evidence>
<reference evidence="2" key="1">
    <citation type="journal article" date="2019" name="Int. J. Syst. Evol. Microbiol.">
        <title>The Global Catalogue of Microorganisms (GCM) 10K type strain sequencing project: providing services to taxonomists for standard genome sequencing and annotation.</title>
        <authorList>
            <consortium name="The Broad Institute Genomics Platform"/>
            <consortium name="The Broad Institute Genome Sequencing Center for Infectious Disease"/>
            <person name="Wu L."/>
            <person name="Ma J."/>
        </authorList>
    </citation>
    <scope>NUCLEOTIDE SEQUENCE [LARGE SCALE GENOMIC DNA]</scope>
    <source>
        <strain evidence="2">JCM 18015</strain>
    </source>
</reference>
<evidence type="ECO:0000313" key="2">
    <source>
        <dbReference type="Proteomes" id="UP001499910"/>
    </source>
</evidence>
<protein>
    <recommendedName>
        <fullName evidence="3">Lipoprotein</fullName>
    </recommendedName>
</protein>
<name>A0ABP9L9U4_9RHOB</name>
<sequence>MSSVLRIGLVFCLAVPLAGCGIGQRVSNFVGGTGSNQSVDLPYAASLRTGETQRDFTVTARAPGASLAEARESLRYPATSHCVDRYGNSEIDWVMDPATGDWAVSRLENGDLVVTGRCARI</sequence>
<accession>A0ABP9L9U4</accession>
<dbReference type="EMBL" id="BAABHW010000002">
    <property type="protein sequence ID" value="GAA5071825.1"/>
    <property type="molecule type" value="Genomic_DNA"/>
</dbReference>
<comment type="caution">
    <text evidence="1">The sequence shown here is derived from an EMBL/GenBank/DDBJ whole genome shotgun (WGS) entry which is preliminary data.</text>
</comment>
<dbReference type="Proteomes" id="UP001499910">
    <property type="component" value="Unassembled WGS sequence"/>
</dbReference>
<organism evidence="1 2">
    <name type="scientific">[Roseibacterium] beibuensis</name>
    <dbReference type="NCBI Taxonomy" id="1193142"/>
    <lineage>
        <taxon>Bacteria</taxon>
        <taxon>Pseudomonadati</taxon>
        <taxon>Pseudomonadota</taxon>
        <taxon>Alphaproteobacteria</taxon>
        <taxon>Rhodobacterales</taxon>
        <taxon>Roseobacteraceae</taxon>
        <taxon>Roseicyclus</taxon>
    </lineage>
</organism>